<name>A0ACC1WUF3_MELAZ</name>
<evidence type="ECO:0000313" key="2">
    <source>
        <dbReference type="Proteomes" id="UP001164539"/>
    </source>
</evidence>
<accession>A0ACC1WUF3</accession>
<protein>
    <submittedName>
        <fullName evidence="1">Alpha-glucosidase</fullName>
    </submittedName>
</protein>
<dbReference type="Proteomes" id="UP001164539">
    <property type="component" value="Chromosome 13"/>
</dbReference>
<evidence type="ECO:0000313" key="1">
    <source>
        <dbReference type="EMBL" id="KAJ4702524.1"/>
    </source>
</evidence>
<reference evidence="1 2" key="1">
    <citation type="journal article" date="2023" name="Science">
        <title>Complex scaffold remodeling in plant triterpene biosynthesis.</title>
        <authorList>
            <person name="De La Pena R."/>
            <person name="Hodgson H."/>
            <person name="Liu J.C."/>
            <person name="Stephenson M.J."/>
            <person name="Martin A.C."/>
            <person name="Owen C."/>
            <person name="Harkess A."/>
            <person name="Leebens-Mack J."/>
            <person name="Jimenez L.E."/>
            <person name="Osbourn A."/>
            <person name="Sattely E.S."/>
        </authorList>
    </citation>
    <scope>NUCLEOTIDE SEQUENCE [LARGE SCALE GENOMIC DNA]</scope>
    <source>
        <strain evidence="2">cv. JPN11</strain>
        <tissue evidence="1">Leaf</tissue>
    </source>
</reference>
<keyword evidence="2" id="KW-1185">Reference proteome</keyword>
<sequence>MSPIFHLLKLIVFLCSNFLVEEEEAVGYGYAVRSATVNSAVKSLTAELQLIKSSSSYGPDIHNLYLFTSYETKDRLRIRITDSEDDRWEIPQDIIPRHSYPTHRSLRENSPESHFLSDSTSDLVFTLHNTTPFGFSVSRKSSGDVLFDTSPDTSDPDTFLVFKDQYIQLSSALPKERSHLHGLGEHTKKSFRLRPNDTLTLWNSDTFSAYPDVNLYSSHPFYIDLRSPDGATHGVLLLNSNGMDIDYTGDRITYKIIGGIIDLYFLAGPLPDSVIQQYTEFIGRPAAMPYWSFGFHQSRYGYKNVNELEDVVAGYEKAGIPLEVMWSDIDYMDEYKDFTLDPINFPANKMKQFVQKLHQNGQRYILKLDPGISLNETYGTYIRGKEADIFIKRNGEPYIGSVWAGPLNFFDFLNPKMKNFWENEIKSFHNILPFDGLWIDMNEISNFITSPSNPTSSLDDPPYKINNNGTRRPINEKTVPATALHFGNIPEYNVHNLYGLLEAKATHGALIGVTGKRPFVLCRATFVSSGKYAAHWTGDNNATWDDLAYSIPSILNFGLFGIPMVGADICGFFGDASEELCTRWIQLGAFYPFARDHSDIITNRQELYIWDSVAATARKVLGLRYRLLPYFYTLMYQAHVNGTPIARPLFFSFPQDTKTYDVSTQFLIGQGVMVSPVLKPEAVSVDAYFPAGNWFDLFNYSNSVSVNPGKQVTLNAPTDHINVHVREGHILALQGEAMTTKAARKTPFELIVAMSSTENSTGEVFLDDGEELGMGKEGGNWSLVRFYARIVKSNLTVRSEVVNADFALSQNWIIEKVTFLGLEKSRRLKKCQLITRTRTNLIEDSSKIKESVSGNTQFLTMEISKLSLLIGEEFSLELKLN</sequence>
<proteinExistence type="predicted"/>
<comment type="caution">
    <text evidence="1">The sequence shown here is derived from an EMBL/GenBank/DDBJ whole genome shotgun (WGS) entry which is preliminary data.</text>
</comment>
<gene>
    <name evidence="1" type="ORF">OWV82_022567</name>
</gene>
<organism evidence="1 2">
    <name type="scientific">Melia azedarach</name>
    <name type="common">Chinaberry tree</name>
    <dbReference type="NCBI Taxonomy" id="155640"/>
    <lineage>
        <taxon>Eukaryota</taxon>
        <taxon>Viridiplantae</taxon>
        <taxon>Streptophyta</taxon>
        <taxon>Embryophyta</taxon>
        <taxon>Tracheophyta</taxon>
        <taxon>Spermatophyta</taxon>
        <taxon>Magnoliopsida</taxon>
        <taxon>eudicotyledons</taxon>
        <taxon>Gunneridae</taxon>
        <taxon>Pentapetalae</taxon>
        <taxon>rosids</taxon>
        <taxon>malvids</taxon>
        <taxon>Sapindales</taxon>
        <taxon>Meliaceae</taxon>
        <taxon>Melia</taxon>
    </lineage>
</organism>
<dbReference type="EMBL" id="CM051406">
    <property type="protein sequence ID" value="KAJ4702524.1"/>
    <property type="molecule type" value="Genomic_DNA"/>
</dbReference>